<evidence type="ECO:0000256" key="2">
    <source>
        <dbReference type="ARBA" id="ARBA00022617"/>
    </source>
</evidence>
<dbReference type="PROSITE" id="PS51007">
    <property type="entry name" value="CYTC"/>
    <property type="match status" value="1"/>
</dbReference>
<evidence type="ECO:0000256" key="6">
    <source>
        <dbReference type="PROSITE-ProRule" id="PRU00433"/>
    </source>
</evidence>
<comment type="caution">
    <text evidence="8">The sequence shown here is derived from an EMBL/GenBank/DDBJ whole genome shotgun (WGS) entry which is preliminary data.</text>
</comment>
<proteinExistence type="predicted"/>
<keyword evidence="5 6" id="KW-0408">Iron</keyword>
<protein>
    <submittedName>
        <fullName evidence="8">Cytochrome c5 family protein</fullName>
    </submittedName>
</protein>
<keyword evidence="2 6" id="KW-0349">Heme</keyword>
<keyword evidence="9" id="KW-1185">Reference proteome</keyword>
<keyword evidence="3 6" id="KW-0479">Metal-binding</keyword>
<dbReference type="GO" id="GO:0009055">
    <property type="term" value="F:electron transfer activity"/>
    <property type="evidence" value="ECO:0007669"/>
    <property type="project" value="InterPro"/>
</dbReference>
<evidence type="ECO:0000256" key="5">
    <source>
        <dbReference type="ARBA" id="ARBA00023004"/>
    </source>
</evidence>
<organism evidence="8 9">
    <name type="scientific">Solimonas marina</name>
    <dbReference type="NCBI Taxonomy" id="2714601"/>
    <lineage>
        <taxon>Bacteria</taxon>
        <taxon>Pseudomonadati</taxon>
        <taxon>Pseudomonadota</taxon>
        <taxon>Gammaproteobacteria</taxon>
        <taxon>Nevskiales</taxon>
        <taxon>Nevskiaceae</taxon>
        <taxon>Solimonas</taxon>
    </lineage>
</organism>
<evidence type="ECO:0000313" key="9">
    <source>
        <dbReference type="Proteomes" id="UP000653472"/>
    </source>
</evidence>
<dbReference type="GO" id="GO:0005506">
    <property type="term" value="F:iron ion binding"/>
    <property type="evidence" value="ECO:0007669"/>
    <property type="project" value="InterPro"/>
</dbReference>
<evidence type="ECO:0000259" key="7">
    <source>
        <dbReference type="PROSITE" id="PS51007"/>
    </source>
</evidence>
<dbReference type="Gene3D" id="1.10.760.10">
    <property type="entry name" value="Cytochrome c-like domain"/>
    <property type="match status" value="1"/>
</dbReference>
<dbReference type="InterPro" id="IPR002323">
    <property type="entry name" value="Cyt_CIE"/>
</dbReference>
<dbReference type="PANTHER" id="PTHR40942">
    <property type="match status" value="1"/>
</dbReference>
<dbReference type="InterPro" id="IPR036909">
    <property type="entry name" value="Cyt_c-like_dom_sf"/>
</dbReference>
<reference evidence="8" key="1">
    <citation type="submission" date="2020-03" db="EMBL/GenBank/DDBJ databases">
        <title>Solimonas marina sp. nov., isolated from deep seawater of the Pacific Ocean.</title>
        <authorList>
            <person name="Liu X."/>
            <person name="Lai Q."/>
            <person name="Sun F."/>
            <person name="Gai Y."/>
            <person name="Li G."/>
            <person name="Shao Z."/>
        </authorList>
    </citation>
    <scope>NUCLEOTIDE SEQUENCE</scope>
    <source>
        <strain evidence="8">C16B3</strain>
    </source>
</reference>
<dbReference type="PRINTS" id="PR00607">
    <property type="entry name" value="CYTCHROMECIE"/>
</dbReference>
<dbReference type="GO" id="GO:0020037">
    <property type="term" value="F:heme binding"/>
    <property type="evidence" value="ECO:0007669"/>
    <property type="project" value="InterPro"/>
</dbReference>
<dbReference type="AlphaFoldDB" id="A0A970B5S5"/>
<dbReference type="EMBL" id="JAAVXB010000003">
    <property type="protein sequence ID" value="NKF22028.1"/>
    <property type="molecule type" value="Genomic_DNA"/>
</dbReference>
<dbReference type="Proteomes" id="UP000653472">
    <property type="component" value="Unassembled WGS sequence"/>
</dbReference>
<dbReference type="InterPro" id="IPR009056">
    <property type="entry name" value="Cyt_c-like_dom"/>
</dbReference>
<sequence length="145" mass="15297">MAVLFGIFFVCIIAARWLDRGDEHDEPGAKARLEARIAPVGQVVTDPSVLVKMAAQTQTSRPAMTGEQVYSKVCTGCHAAGVLGAPKVGDKAAWSERLKAQDGVDGLLKKAESGLNAMPPRGGDASLSDDELKGAIEYMLKQTGL</sequence>
<evidence type="ECO:0000256" key="1">
    <source>
        <dbReference type="ARBA" id="ARBA00022448"/>
    </source>
</evidence>
<evidence type="ECO:0000313" key="8">
    <source>
        <dbReference type="EMBL" id="NKF22028.1"/>
    </source>
</evidence>
<name>A0A970B5S5_9GAMM</name>
<keyword evidence="4" id="KW-0249">Electron transport</keyword>
<dbReference type="PANTHER" id="PTHR40942:SF4">
    <property type="entry name" value="CYTOCHROME C5"/>
    <property type="match status" value="1"/>
</dbReference>
<keyword evidence="1" id="KW-0813">Transport</keyword>
<dbReference type="SUPFAM" id="SSF46626">
    <property type="entry name" value="Cytochrome c"/>
    <property type="match status" value="1"/>
</dbReference>
<gene>
    <name evidence="8" type="ORF">G7Y82_06835</name>
</gene>
<accession>A0A970B5S5</accession>
<feature type="domain" description="Cytochrome c" evidence="7">
    <location>
        <begin position="61"/>
        <end position="143"/>
    </location>
</feature>
<evidence type="ECO:0000256" key="3">
    <source>
        <dbReference type="ARBA" id="ARBA00022723"/>
    </source>
</evidence>
<dbReference type="Pfam" id="PF13442">
    <property type="entry name" value="Cytochrome_CBB3"/>
    <property type="match status" value="1"/>
</dbReference>
<evidence type="ECO:0000256" key="4">
    <source>
        <dbReference type="ARBA" id="ARBA00022982"/>
    </source>
</evidence>